<protein>
    <submittedName>
        <fullName evidence="2">Uncharacterized protein</fullName>
    </submittedName>
</protein>
<evidence type="ECO:0000313" key="3">
    <source>
        <dbReference type="Proteomes" id="UP001293593"/>
    </source>
</evidence>
<proteinExistence type="predicted"/>
<evidence type="ECO:0000313" key="2">
    <source>
        <dbReference type="EMBL" id="KAK4260181.1"/>
    </source>
</evidence>
<reference evidence="2" key="1">
    <citation type="submission" date="2023-10" db="EMBL/GenBank/DDBJ databases">
        <title>Chromosome-level genome of the transformable northern wattle, Acacia crassicarpa.</title>
        <authorList>
            <person name="Massaro I."/>
            <person name="Sinha N.R."/>
            <person name="Poethig S."/>
            <person name="Leichty A.R."/>
        </authorList>
    </citation>
    <scope>NUCLEOTIDE SEQUENCE</scope>
    <source>
        <strain evidence="2">Acra3RX</strain>
        <tissue evidence="2">Leaf</tissue>
    </source>
</reference>
<gene>
    <name evidence="2" type="ORF">QN277_003330</name>
</gene>
<comment type="caution">
    <text evidence="2">The sequence shown here is derived from an EMBL/GenBank/DDBJ whole genome shotgun (WGS) entry which is preliminary data.</text>
</comment>
<keyword evidence="3" id="KW-1185">Reference proteome</keyword>
<keyword evidence="1" id="KW-1133">Transmembrane helix</keyword>
<keyword evidence="1" id="KW-0812">Transmembrane</keyword>
<organism evidence="2 3">
    <name type="scientific">Acacia crassicarpa</name>
    <name type="common">northern wattle</name>
    <dbReference type="NCBI Taxonomy" id="499986"/>
    <lineage>
        <taxon>Eukaryota</taxon>
        <taxon>Viridiplantae</taxon>
        <taxon>Streptophyta</taxon>
        <taxon>Embryophyta</taxon>
        <taxon>Tracheophyta</taxon>
        <taxon>Spermatophyta</taxon>
        <taxon>Magnoliopsida</taxon>
        <taxon>eudicotyledons</taxon>
        <taxon>Gunneridae</taxon>
        <taxon>Pentapetalae</taxon>
        <taxon>rosids</taxon>
        <taxon>fabids</taxon>
        <taxon>Fabales</taxon>
        <taxon>Fabaceae</taxon>
        <taxon>Caesalpinioideae</taxon>
        <taxon>mimosoid clade</taxon>
        <taxon>Acacieae</taxon>
        <taxon>Acacia</taxon>
    </lineage>
</organism>
<dbReference type="EMBL" id="JAWXYG010000010">
    <property type="protein sequence ID" value="KAK4260181.1"/>
    <property type="molecule type" value="Genomic_DNA"/>
</dbReference>
<name>A0AAE1IY67_9FABA</name>
<sequence length="67" mass="7335">MAHVVAVMVHYVGYFVRTIWGLQERRFASTFDAVSSAAISVSITFVLCLFSISNSQRRGATMASAAF</sequence>
<dbReference type="AlphaFoldDB" id="A0AAE1IY67"/>
<accession>A0AAE1IY67</accession>
<evidence type="ECO:0000256" key="1">
    <source>
        <dbReference type="SAM" id="Phobius"/>
    </source>
</evidence>
<dbReference type="Proteomes" id="UP001293593">
    <property type="component" value="Unassembled WGS sequence"/>
</dbReference>
<keyword evidence="1" id="KW-0472">Membrane</keyword>
<feature type="transmembrane region" description="Helical" evidence="1">
    <location>
        <begin position="33"/>
        <end position="52"/>
    </location>
</feature>